<gene>
    <name evidence="3" type="ORF">H9657_04155</name>
</gene>
<dbReference type="SUPFAM" id="SSF53474">
    <property type="entry name" value="alpha/beta-Hydrolases"/>
    <property type="match status" value="1"/>
</dbReference>
<name>A0ABR8QAL9_9CELL</name>
<keyword evidence="4" id="KW-1185">Reference proteome</keyword>
<evidence type="ECO:0000313" key="4">
    <source>
        <dbReference type="Proteomes" id="UP000604241"/>
    </source>
</evidence>
<accession>A0ABR8QAL9</accession>
<dbReference type="PANTHER" id="PTHR43037:SF1">
    <property type="entry name" value="BLL1128 PROTEIN"/>
    <property type="match status" value="1"/>
</dbReference>
<evidence type="ECO:0000313" key="3">
    <source>
        <dbReference type="EMBL" id="MBD7917472.1"/>
    </source>
</evidence>
<organism evidence="3 4">
    <name type="scientific">Cellulomonas avistercoris</name>
    <dbReference type="NCBI Taxonomy" id="2762242"/>
    <lineage>
        <taxon>Bacteria</taxon>
        <taxon>Bacillati</taxon>
        <taxon>Actinomycetota</taxon>
        <taxon>Actinomycetes</taxon>
        <taxon>Micrococcales</taxon>
        <taxon>Cellulomonadaceae</taxon>
        <taxon>Cellulomonas</taxon>
    </lineage>
</organism>
<reference evidence="3 4" key="1">
    <citation type="submission" date="2020-08" db="EMBL/GenBank/DDBJ databases">
        <title>A Genomic Blueprint of the Chicken Gut Microbiome.</title>
        <authorList>
            <person name="Gilroy R."/>
            <person name="Ravi A."/>
            <person name="Getino M."/>
            <person name="Pursley I."/>
            <person name="Horton D.L."/>
            <person name="Alikhan N.-F."/>
            <person name="Baker D."/>
            <person name="Gharbi K."/>
            <person name="Hall N."/>
            <person name="Watson M."/>
            <person name="Adriaenssens E.M."/>
            <person name="Foster-Nyarko E."/>
            <person name="Jarju S."/>
            <person name="Secka A."/>
            <person name="Antonio M."/>
            <person name="Oren A."/>
            <person name="Chaudhuri R."/>
            <person name="La Ragione R.M."/>
            <person name="Hildebrand F."/>
            <person name="Pallen M.J."/>
        </authorList>
    </citation>
    <scope>NUCLEOTIDE SEQUENCE [LARGE SCALE GENOMIC DNA]</scope>
    <source>
        <strain evidence="3 4">Sa3CUA2</strain>
    </source>
</reference>
<dbReference type="Gene3D" id="3.40.50.1820">
    <property type="entry name" value="alpha/beta hydrolase"/>
    <property type="match status" value="1"/>
</dbReference>
<evidence type="ECO:0000256" key="1">
    <source>
        <dbReference type="ARBA" id="ARBA00022729"/>
    </source>
</evidence>
<sequence length="287" mass="30417">MSLQERTVDVDGRRRRYLLLTPPHVRATSPLVLVLHGSTQTPAVFRRATGDLLDTLATRYGAVVAYLEGHRRSWNDERLHGRQPAHRDGVGAARPATGLATELGLTDDRPFLVGYSNGGRLTLRLLHRTPGRIRGAVVVAAALPVPAEENATGVVPGSVPLTLVHGTADPVVPYEGGQARLLGLLPRGRGISAPATARHFAARNGLDLTPTRTDLPAAGRTHVVREEFGAPGKDPVVLLTVVGGGHTVPGPKAWSRVVGRTNTDVDTAELAAEFFGFTAAVPSELGR</sequence>
<dbReference type="PANTHER" id="PTHR43037">
    <property type="entry name" value="UNNAMED PRODUCT-RELATED"/>
    <property type="match status" value="1"/>
</dbReference>
<dbReference type="InterPro" id="IPR003140">
    <property type="entry name" value="PLipase/COase/thioEstase"/>
</dbReference>
<feature type="domain" description="Phospholipase/carboxylesterase/thioesterase" evidence="2">
    <location>
        <begin position="103"/>
        <end position="178"/>
    </location>
</feature>
<dbReference type="InterPro" id="IPR029058">
    <property type="entry name" value="AB_hydrolase_fold"/>
</dbReference>
<proteinExistence type="predicted"/>
<dbReference type="Proteomes" id="UP000604241">
    <property type="component" value="Unassembled WGS sequence"/>
</dbReference>
<dbReference type="Pfam" id="PF02230">
    <property type="entry name" value="Abhydrolase_2"/>
    <property type="match status" value="1"/>
</dbReference>
<comment type="caution">
    <text evidence="3">The sequence shown here is derived from an EMBL/GenBank/DDBJ whole genome shotgun (WGS) entry which is preliminary data.</text>
</comment>
<keyword evidence="1" id="KW-0732">Signal</keyword>
<dbReference type="RefSeq" id="WP_191780587.1">
    <property type="nucleotide sequence ID" value="NZ_JACSQV010000002.1"/>
</dbReference>
<dbReference type="InterPro" id="IPR050955">
    <property type="entry name" value="Plant_Biomass_Hydrol_Est"/>
</dbReference>
<protein>
    <recommendedName>
        <fullName evidence="2">Phospholipase/carboxylesterase/thioesterase domain-containing protein</fullName>
    </recommendedName>
</protein>
<dbReference type="EMBL" id="JACSQV010000002">
    <property type="protein sequence ID" value="MBD7917472.1"/>
    <property type="molecule type" value="Genomic_DNA"/>
</dbReference>
<evidence type="ECO:0000259" key="2">
    <source>
        <dbReference type="Pfam" id="PF02230"/>
    </source>
</evidence>